<dbReference type="RefSeq" id="WP_216034112.1">
    <property type="nucleotide sequence ID" value="NZ_JAHKNG010000031.1"/>
</dbReference>
<feature type="signal peptide" evidence="1">
    <location>
        <begin position="1"/>
        <end position="20"/>
    </location>
</feature>
<organism evidence="3 4">
    <name type="scientific">Paracoccus marinaquae</name>
    <dbReference type="NCBI Taxonomy" id="2841926"/>
    <lineage>
        <taxon>Bacteria</taxon>
        <taxon>Pseudomonadati</taxon>
        <taxon>Pseudomonadota</taxon>
        <taxon>Alphaproteobacteria</taxon>
        <taxon>Rhodobacterales</taxon>
        <taxon>Paracoccaceae</taxon>
        <taxon>Paracoccus</taxon>
    </lineage>
</organism>
<dbReference type="Pfam" id="PF04945">
    <property type="entry name" value="YHS"/>
    <property type="match status" value="1"/>
</dbReference>
<keyword evidence="4" id="KW-1185">Reference proteome</keyword>
<sequence length="145" mass="15858">MKSLLTVLLLCLTPALPAVAQEWALGGYDAVSYTRVGRPVPGRSDIATMWKGQKWHFSSEENRARFEADPRAYAPAFGGLCPVALAEGRRVEGDPTHFVIIGKRLYLTRSDAAEQSILSAPQRILPAARQGWLRLKQAPAAVGME</sequence>
<protein>
    <submittedName>
        <fullName evidence="3">YHS domain-containing protein</fullName>
    </submittedName>
</protein>
<feature type="chain" id="PRO_5045403505" evidence="1">
    <location>
        <begin position="21"/>
        <end position="145"/>
    </location>
</feature>
<dbReference type="EMBL" id="JAHKNG010000031">
    <property type="protein sequence ID" value="MBU3031442.1"/>
    <property type="molecule type" value="Genomic_DNA"/>
</dbReference>
<reference evidence="3" key="1">
    <citation type="submission" date="2021-06" db="EMBL/GenBank/DDBJ databases">
        <title>Paracoccus bacterium XHP0099 sp. nov., isolated from the surface waters of the Yellow Sea.</title>
        <authorList>
            <person name="Xue H."/>
            <person name="Zhang D."/>
        </authorList>
    </citation>
    <scope>NUCLEOTIDE SEQUENCE</scope>
    <source>
        <strain evidence="3">XHP0099</strain>
    </source>
</reference>
<comment type="caution">
    <text evidence="3">The sequence shown here is derived from an EMBL/GenBank/DDBJ whole genome shotgun (WGS) entry which is preliminary data.</text>
</comment>
<evidence type="ECO:0000313" key="3">
    <source>
        <dbReference type="EMBL" id="MBU3031442.1"/>
    </source>
</evidence>
<dbReference type="InterPro" id="IPR007029">
    <property type="entry name" value="YHS_dom"/>
</dbReference>
<evidence type="ECO:0000259" key="2">
    <source>
        <dbReference type="Pfam" id="PF04945"/>
    </source>
</evidence>
<accession>A0ABS6ALG6</accession>
<name>A0ABS6ALG6_9RHOB</name>
<feature type="domain" description="YHS" evidence="2">
    <location>
        <begin position="38"/>
        <end position="76"/>
    </location>
</feature>
<evidence type="ECO:0000256" key="1">
    <source>
        <dbReference type="SAM" id="SignalP"/>
    </source>
</evidence>
<dbReference type="NCBIfam" id="NF041384">
    <property type="entry name" value="YHS_seleno_dom"/>
    <property type="match status" value="1"/>
</dbReference>
<dbReference type="Proteomes" id="UP001166191">
    <property type="component" value="Unassembled WGS sequence"/>
</dbReference>
<evidence type="ECO:0000313" key="4">
    <source>
        <dbReference type="Proteomes" id="UP001166191"/>
    </source>
</evidence>
<gene>
    <name evidence="3" type="ORF">KNW02_15095</name>
</gene>
<proteinExistence type="predicted"/>
<keyword evidence="1" id="KW-0732">Signal</keyword>